<reference evidence="2 3" key="1">
    <citation type="submission" date="2024-02" db="EMBL/GenBank/DDBJ databases">
        <title>Winogradskyella poriferorum JCM 12885.</title>
        <authorList>
            <person name="Zhang D.-F."/>
            <person name="Fu Z.-Y."/>
        </authorList>
    </citation>
    <scope>NUCLEOTIDE SEQUENCE [LARGE SCALE GENOMIC DNA]</scope>
    <source>
        <strain evidence="2 3">JCM 12885</strain>
    </source>
</reference>
<protein>
    <submittedName>
        <fullName evidence="2">Uncharacterized protein</fullName>
    </submittedName>
</protein>
<keyword evidence="3" id="KW-1185">Reference proteome</keyword>
<feature type="chain" id="PRO_5046041419" evidence="1">
    <location>
        <begin position="21"/>
        <end position="258"/>
    </location>
</feature>
<organism evidence="2 3">
    <name type="scientific">Winogradskyella poriferorum</name>
    <dbReference type="NCBI Taxonomy" id="307627"/>
    <lineage>
        <taxon>Bacteria</taxon>
        <taxon>Pseudomonadati</taxon>
        <taxon>Bacteroidota</taxon>
        <taxon>Flavobacteriia</taxon>
        <taxon>Flavobacteriales</taxon>
        <taxon>Flavobacteriaceae</taxon>
        <taxon>Winogradskyella</taxon>
    </lineage>
</organism>
<dbReference type="Proteomes" id="UP001356704">
    <property type="component" value="Unassembled WGS sequence"/>
</dbReference>
<evidence type="ECO:0000313" key="2">
    <source>
        <dbReference type="EMBL" id="MEF3080192.1"/>
    </source>
</evidence>
<evidence type="ECO:0000256" key="1">
    <source>
        <dbReference type="SAM" id="SignalP"/>
    </source>
</evidence>
<proteinExistence type="predicted"/>
<keyword evidence="1" id="KW-0732">Signal</keyword>
<comment type="caution">
    <text evidence="2">The sequence shown here is derived from an EMBL/GenBank/DDBJ whole genome shotgun (WGS) entry which is preliminary data.</text>
</comment>
<feature type="signal peptide" evidence="1">
    <location>
        <begin position="1"/>
        <end position="20"/>
    </location>
</feature>
<name>A0ABU7W8B2_9FLAO</name>
<accession>A0ABU7W8B2</accession>
<sequence length="258" mass="30065">MNKRLTVLMFFMCIGFTAIAQKNINNYKYVIIPLKYEFLDENNQYRLNTLTRYLFKQRGFEALFDEEEFPEELNKDRCKALFANVEKAKGGLFTTKVEITLKDCFGKELFRTETGSSREKDFQKAYTEAIKKAFSSLDLIDYEYQPLEEKVEKEESVIESAVDINEVETKTEEVEASTEVVEVKAQTTNTTLYAQEKSYGYQVVDATPKVVMQLFKTSAVDVFIVKDRNAIVYKEDGFWYYSENDGELKEPKTLDIKF</sequence>
<gene>
    <name evidence="2" type="ORF">V1468_14350</name>
</gene>
<evidence type="ECO:0000313" key="3">
    <source>
        <dbReference type="Proteomes" id="UP001356704"/>
    </source>
</evidence>
<dbReference type="RefSeq" id="WP_331810916.1">
    <property type="nucleotide sequence ID" value="NZ_JAZHOU010000006.1"/>
</dbReference>
<dbReference type="EMBL" id="JAZHOU010000006">
    <property type="protein sequence ID" value="MEF3080192.1"/>
    <property type="molecule type" value="Genomic_DNA"/>
</dbReference>